<evidence type="ECO:0000256" key="10">
    <source>
        <dbReference type="SAM" id="MobiDB-lite"/>
    </source>
</evidence>
<protein>
    <submittedName>
        <fullName evidence="13">ASGR2 isoform 5</fullName>
    </submittedName>
</protein>
<dbReference type="SMART" id="SM00034">
    <property type="entry name" value="CLECT"/>
    <property type="match status" value="1"/>
</dbReference>
<dbReference type="PROSITE" id="PS50041">
    <property type="entry name" value="C_TYPE_LECTIN_2"/>
    <property type="match status" value="1"/>
</dbReference>
<feature type="transmembrane region" description="Helical" evidence="11">
    <location>
        <begin position="49"/>
        <end position="77"/>
    </location>
</feature>
<dbReference type="PANTHER" id="PTHR22803">
    <property type="entry name" value="MANNOSE, PHOSPHOLIPASE, LECTIN RECEPTOR RELATED"/>
    <property type="match status" value="1"/>
</dbReference>
<keyword evidence="4" id="KW-0430">Lectin</keyword>
<dbReference type="Proteomes" id="UP000236370">
    <property type="component" value="Unassembled WGS sequence"/>
</dbReference>
<dbReference type="InterPro" id="IPR016187">
    <property type="entry name" value="CTDL_fold"/>
</dbReference>
<evidence type="ECO:0000256" key="6">
    <source>
        <dbReference type="ARBA" id="ARBA00022989"/>
    </source>
</evidence>
<proteinExistence type="predicted"/>
<dbReference type="GO" id="GO:0006897">
    <property type="term" value="P:endocytosis"/>
    <property type="evidence" value="ECO:0007669"/>
    <property type="project" value="UniProtKB-KW"/>
</dbReference>
<dbReference type="Gene3D" id="3.10.100.10">
    <property type="entry name" value="Mannose-Binding Protein A, subunit A"/>
    <property type="match status" value="1"/>
</dbReference>
<dbReference type="InterPro" id="IPR018378">
    <property type="entry name" value="C-type_lectin_CS"/>
</dbReference>
<evidence type="ECO:0000256" key="9">
    <source>
        <dbReference type="ARBA" id="ARBA00023180"/>
    </source>
</evidence>
<dbReference type="CDD" id="cd03590">
    <property type="entry name" value="CLECT_DC-SIGN_like"/>
    <property type="match status" value="1"/>
</dbReference>
<accession>A0A2J8KQ11</accession>
<reference evidence="13 14" key="1">
    <citation type="submission" date="2017-12" db="EMBL/GenBank/DDBJ databases">
        <title>High-resolution comparative analysis of great ape genomes.</title>
        <authorList>
            <person name="Pollen A."/>
            <person name="Hastie A."/>
            <person name="Hormozdiari F."/>
            <person name="Dougherty M."/>
            <person name="Liu R."/>
            <person name="Chaisson M."/>
            <person name="Hoppe E."/>
            <person name="Hill C."/>
            <person name="Pang A."/>
            <person name="Hillier L."/>
            <person name="Baker C."/>
            <person name="Armstrong J."/>
            <person name="Shendure J."/>
            <person name="Paten B."/>
            <person name="Wilson R."/>
            <person name="Chao H."/>
            <person name="Schneider V."/>
            <person name="Ventura M."/>
            <person name="Kronenberg Z."/>
            <person name="Murali S."/>
            <person name="Gordon D."/>
            <person name="Cantsilieris S."/>
            <person name="Munson K."/>
            <person name="Nelson B."/>
            <person name="Raja A."/>
            <person name="Underwood J."/>
            <person name="Diekhans M."/>
            <person name="Fiddes I."/>
            <person name="Haussler D."/>
            <person name="Eichler E."/>
        </authorList>
    </citation>
    <scope>NUCLEOTIDE SEQUENCE [LARGE SCALE GENOMIC DNA]</scope>
    <source>
        <strain evidence="13">Yerkes chimp pedigree #C0471</strain>
    </source>
</reference>
<dbReference type="PROSITE" id="PS00615">
    <property type="entry name" value="C_TYPE_LECTIN_1"/>
    <property type="match status" value="1"/>
</dbReference>
<sequence length="311" mass="35211">MAKDFQDIQQLSSEENDHPFHQGEGPGTRRLNPRRGNPFLKGPPPAQPLAQRLCSMVCFSLLALSFNILLLVVICVIGSQSEGHRGAQLQAELRSLKEAFSNFSSSTLTEVHAISTHGGNVGDKITSLGAKLEKQQQDLKADHDALLFHLKHFPVDLRFVACQMELLHSNGSQRTCCPVNWVEHQGSCYWFSHSGKAWAEAEKYCQLENAHLVVINSWEEQKFIVQHTNPFNTWIGLTDSDGSWKWVDGTDYRHNYKNWAVTQPDNWHGHELGGSEDCVEVQPDGRWNDDFCLQVYRWVCEKRRNATGEAA</sequence>
<dbReference type="SUPFAM" id="SSF56436">
    <property type="entry name" value="C-type lectin-like"/>
    <property type="match status" value="1"/>
</dbReference>
<evidence type="ECO:0000256" key="5">
    <source>
        <dbReference type="ARBA" id="ARBA00022968"/>
    </source>
</evidence>
<gene>
    <name evidence="13" type="ORF">CK820_G0036843</name>
</gene>
<feature type="region of interest" description="Disordered" evidence="10">
    <location>
        <begin position="1"/>
        <end position="43"/>
    </location>
</feature>
<evidence type="ECO:0000256" key="3">
    <source>
        <dbReference type="ARBA" id="ARBA00022692"/>
    </source>
</evidence>
<dbReference type="GO" id="GO:0030246">
    <property type="term" value="F:carbohydrate binding"/>
    <property type="evidence" value="ECO:0007669"/>
    <property type="project" value="UniProtKB-KW"/>
</dbReference>
<dbReference type="InterPro" id="IPR050111">
    <property type="entry name" value="C-type_lectin/snaclec_domain"/>
</dbReference>
<dbReference type="Pfam" id="PF00059">
    <property type="entry name" value="Lectin_C"/>
    <property type="match status" value="1"/>
</dbReference>
<evidence type="ECO:0000313" key="13">
    <source>
        <dbReference type="EMBL" id="PNI37103.1"/>
    </source>
</evidence>
<evidence type="ECO:0000313" key="14">
    <source>
        <dbReference type="Proteomes" id="UP000236370"/>
    </source>
</evidence>
<evidence type="ECO:0000256" key="2">
    <source>
        <dbReference type="ARBA" id="ARBA00022583"/>
    </source>
</evidence>
<evidence type="ECO:0000256" key="4">
    <source>
        <dbReference type="ARBA" id="ARBA00022734"/>
    </source>
</evidence>
<dbReference type="Pfam" id="PF03954">
    <property type="entry name" value="Lectin_N"/>
    <property type="match status" value="1"/>
</dbReference>
<keyword evidence="7 11" id="KW-0472">Membrane</keyword>
<keyword evidence="2" id="KW-0254">Endocytosis</keyword>
<dbReference type="FunFam" id="3.10.100.10:FF:000041">
    <property type="entry name" value="Asialoglycoprotein receptor 1"/>
    <property type="match status" value="1"/>
</dbReference>
<dbReference type="GO" id="GO:0016020">
    <property type="term" value="C:membrane"/>
    <property type="evidence" value="ECO:0007669"/>
    <property type="project" value="UniProtKB-SubCell"/>
</dbReference>
<dbReference type="InterPro" id="IPR033989">
    <property type="entry name" value="CD209-like_CTLD"/>
</dbReference>
<comment type="caution">
    <text evidence="13">The sequence shown here is derived from an EMBL/GenBank/DDBJ whole genome shotgun (WGS) entry which is preliminary data.</text>
</comment>
<evidence type="ECO:0000256" key="11">
    <source>
        <dbReference type="SAM" id="Phobius"/>
    </source>
</evidence>
<evidence type="ECO:0000259" key="12">
    <source>
        <dbReference type="PROSITE" id="PS50041"/>
    </source>
</evidence>
<evidence type="ECO:0000256" key="8">
    <source>
        <dbReference type="ARBA" id="ARBA00023157"/>
    </source>
</evidence>
<dbReference type="InterPro" id="IPR016186">
    <property type="entry name" value="C-type_lectin-like/link_sf"/>
</dbReference>
<keyword evidence="5" id="KW-0735">Signal-anchor</keyword>
<keyword evidence="9" id="KW-0325">Glycoprotein</keyword>
<keyword evidence="3 11" id="KW-0812">Transmembrane</keyword>
<keyword evidence="8" id="KW-1015">Disulfide bond</keyword>
<organism evidence="13 14">
    <name type="scientific">Pan troglodytes</name>
    <name type="common">Chimpanzee</name>
    <dbReference type="NCBI Taxonomy" id="9598"/>
    <lineage>
        <taxon>Eukaryota</taxon>
        <taxon>Metazoa</taxon>
        <taxon>Chordata</taxon>
        <taxon>Craniata</taxon>
        <taxon>Vertebrata</taxon>
        <taxon>Euteleostomi</taxon>
        <taxon>Mammalia</taxon>
        <taxon>Eutheria</taxon>
        <taxon>Euarchontoglires</taxon>
        <taxon>Primates</taxon>
        <taxon>Haplorrhini</taxon>
        <taxon>Catarrhini</taxon>
        <taxon>Hominidae</taxon>
        <taxon>Pan</taxon>
    </lineage>
</organism>
<keyword evidence="6 11" id="KW-1133">Transmembrane helix</keyword>
<dbReference type="AlphaFoldDB" id="A0A2J8KQ11"/>
<feature type="domain" description="C-type lectin" evidence="12">
    <location>
        <begin position="184"/>
        <end position="301"/>
    </location>
</feature>
<dbReference type="InterPro" id="IPR001304">
    <property type="entry name" value="C-type_lectin-like"/>
</dbReference>
<dbReference type="EMBL" id="NBAG03000347">
    <property type="protein sequence ID" value="PNI37103.1"/>
    <property type="molecule type" value="Genomic_DNA"/>
</dbReference>
<evidence type="ECO:0000256" key="1">
    <source>
        <dbReference type="ARBA" id="ARBA00004606"/>
    </source>
</evidence>
<name>A0A2J8KQ11_PANTR</name>
<comment type="subcellular location">
    <subcellularLocation>
        <location evidence="1">Membrane</location>
        <topology evidence="1">Single-pass type II membrane protein</topology>
    </subcellularLocation>
</comment>
<evidence type="ECO:0000256" key="7">
    <source>
        <dbReference type="ARBA" id="ARBA00023136"/>
    </source>
</evidence>